<dbReference type="InterPro" id="IPR025836">
    <property type="entry name" value="Zn_knuckle_CX2CX4HX4C"/>
</dbReference>
<protein>
    <recommendedName>
        <fullName evidence="6">CCHC-type domain-containing protein</fullName>
    </recommendedName>
</protein>
<keyword evidence="5" id="KW-1185">Reference proteome</keyword>
<evidence type="ECO:0000259" key="2">
    <source>
        <dbReference type="Pfam" id="PF14111"/>
    </source>
</evidence>
<dbReference type="Pfam" id="PF14392">
    <property type="entry name" value="zf-CCHC_4"/>
    <property type="match status" value="1"/>
</dbReference>
<dbReference type="InterPro" id="IPR025558">
    <property type="entry name" value="DUF4283"/>
</dbReference>
<sequence length="974" mass="113389">MEKDLVHFVPFVYKLVNLFAFVLLSVHEFSISHLQHIINVALRLRGPVQIVGRDSYFYILHFNYMEDLDHICNNSPWAVDGAMFVLEKWRPNLVLERLQLNFIAVWVQLHGLPIEYQYPELAEKMGMLMGIVERVDWEDRIPRNIRFMRVRVQVNPWMPVITGFTLKLDDGSKTCIQCKYERVHKLCNRCGLIGHTRSQCTQSMEDVEMMLFRQRYRIQNLHQDKGKVIWNKCGFLEGWECPREGFSGGLVLGWNPKQKLQIIQASRHLVHNDLLDNKGNLLSITFIYGQLEVAKREEVWNDLRNIRNSAHLNWLCIGDFNQVLNDDEKFSFRHDPIPRSSFLLQLIFDLGFCELTASGQKYTWMNKREDEEFVMERLDRAYASVDWVNAYPNYSLRNLPIVRSDLGPIILDFDLKQSFGRRPFRAFQLKNKPSNVRRDFIKWNKEVFGKLEQEIQLEQTQLQEIQNSIFTVEDVRKEKMVREDLETLMHGEELKSEVGDLITMQKGIEEVMFLHFKQNFEGTTEVTVDQILEEIRTLPILQINAQQNMFLNKPVTTKEIETTIFQLGPYKAPGPDGIPAFFYQEYWDIVKHDIYNTVLAFFHSAEQNKDIQGIKIGMNGSSFTHLFFADDSLLFFKKDNKSIENMQHILHWNRNEGGLGFKKFGLMNQSMLAKQFLRINQYPQSLLPKALKPKYFPRCSIQECSPKPHHSWYWRNIIKQDNIKLREARWLIGRRADIPLHHPNWFRCADQNLQNVNLKSGTVADLIDQSRGVWKCDLVRKLYPQPQCDEILQIPISKAGTWFDPTRGVEVNLEDGTCPMCKEEEESTSHLFLHCPFARAYWHGSSLAMHTSDLRDLSVFQVALNSSSMQRRRPVQHPCAYQNLEGHWDLLIGIAGIRKRKSRRVAYAYEAINLQGIAIFSSGTSCVAVNTYAALQEALVEAALKAKKLGFCRILSLCSNSRVVQTSNCLCSNS</sequence>
<dbReference type="PANTHER" id="PTHR31286:SF167">
    <property type="entry name" value="OS09G0268800 PROTEIN"/>
    <property type="match status" value="1"/>
</dbReference>
<evidence type="ECO:0000313" key="5">
    <source>
        <dbReference type="Proteomes" id="UP000594261"/>
    </source>
</evidence>
<dbReference type="AlphaFoldDB" id="A0A7N2R572"/>
<dbReference type="InParanoid" id="A0A7N2R572"/>
<dbReference type="Proteomes" id="UP000594261">
    <property type="component" value="Chromosome 5"/>
</dbReference>
<evidence type="ECO:0000259" key="1">
    <source>
        <dbReference type="Pfam" id="PF13966"/>
    </source>
</evidence>
<dbReference type="Gene3D" id="3.60.10.10">
    <property type="entry name" value="Endonuclease/exonuclease/phosphatase"/>
    <property type="match status" value="1"/>
</dbReference>
<dbReference type="PANTHER" id="PTHR31286">
    <property type="entry name" value="GLYCINE-RICH CELL WALL STRUCTURAL PROTEIN 1.8-LIKE"/>
    <property type="match status" value="1"/>
</dbReference>
<dbReference type="Gramene" id="QL05p059551:mrna">
    <property type="protein sequence ID" value="QL05p059551:mrna"/>
    <property type="gene ID" value="QL05p059551"/>
</dbReference>
<evidence type="ECO:0000313" key="4">
    <source>
        <dbReference type="EnsemblPlants" id="QL05p059551:mrna"/>
    </source>
</evidence>
<evidence type="ECO:0000259" key="3">
    <source>
        <dbReference type="Pfam" id="PF14392"/>
    </source>
</evidence>
<dbReference type="InterPro" id="IPR026960">
    <property type="entry name" value="RVT-Znf"/>
</dbReference>
<evidence type="ECO:0008006" key="6">
    <source>
        <dbReference type="Google" id="ProtNLM"/>
    </source>
</evidence>
<name>A0A7N2R572_QUELO</name>
<reference evidence="4 5" key="1">
    <citation type="journal article" date="2016" name="G3 (Bethesda)">
        <title>First Draft Assembly and Annotation of the Genome of a California Endemic Oak Quercus lobata Nee (Fagaceae).</title>
        <authorList>
            <person name="Sork V.L."/>
            <person name="Fitz-Gibbon S.T."/>
            <person name="Puiu D."/>
            <person name="Crepeau M."/>
            <person name="Gugger P.F."/>
            <person name="Sherman R."/>
            <person name="Stevens K."/>
            <person name="Langley C.H."/>
            <person name="Pellegrini M."/>
            <person name="Salzberg S.L."/>
        </authorList>
    </citation>
    <scope>NUCLEOTIDE SEQUENCE [LARGE SCALE GENOMIC DNA]</scope>
    <source>
        <strain evidence="4 5">cv. SW786</strain>
    </source>
</reference>
<dbReference type="Pfam" id="PF13966">
    <property type="entry name" value="zf-RVT"/>
    <property type="match status" value="1"/>
</dbReference>
<organism evidence="4 5">
    <name type="scientific">Quercus lobata</name>
    <name type="common">Valley oak</name>
    <dbReference type="NCBI Taxonomy" id="97700"/>
    <lineage>
        <taxon>Eukaryota</taxon>
        <taxon>Viridiplantae</taxon>
        <taxon>Streptophyta</taxon>
        <taxon>Embryophyta</taxon>
        <taxon>Tracheophyta</taxon>
        <taxon>Spermatophyta</taxon>
        <taxon>Magnoliopsida</taxon>
        <taxon>eudicotyledons</taxon>
        <taxon>Gunneridae</taxon>
        <taxon>Pentapetalae</taxon>
        <taxon>rosids</taxon>
        <taxon>fabids</taxon>
        <taxon>Fagales</taxon>
        <taxon>Fagaceae</taxon>
        <taxon>Quercus</taxon>
    </lineage>
</organism>
<proteinExistence type="predicted"/>
<reference evidence="4" key="2">
    <citation type="submission" date="2021-01" db="UniProtKB">
        <authorList>
            <consortium name="EnsemblPlants"/>
        </authorList>
    </citation>
    <scope>IDENTIFICATION</scope>
</reference>
<feature type="domain" description="Reverse transcriptase zinc-binding" evidence="1">
    <location>
        <begin position="815"/>
        <end position="842"/>
    </location>
</feature>
<dbReference type="InterPro" id="IPR040256">
    <property type="entry name" value="At4g02000-like"/>
</dbReference>
<dbReference type="SUPFAM" id="SSF56219">
    <property type="entry name" value="DNase I-like"/>
    <property type="match status" value="1"/>
</dbReference>
<feature type="domain" description="DUF4283" evidence="2">
    <location>
        <begin position="30"/>
        <end position="95"/>
    </location>
</feature>
<dbReference type="Pfam" id="PF14111">
    <property type="entry name" value="DUF4283"/>
    <property type="match status" value="1"/>
</dbReference>
<accession>A0A7N2R572</accession>
<dbReference type="EnsemblPlants" id="QL05p059551:mrna">
    <property type="protein sequence ID" value="QL05p059551:mrna"/>
    <property type="gene ID" value="QL05p059551"/>
</dbReference>
<feature type="domain" description="Zinc knuckle CX2CX4HX4C" evidence="3">
    <location>
        <begin position="167"/>
        <end position="201"/>
    </location>
</feature>
<dbReference type="EMBL" id="LRBV02000005">
    <property type="status" value="NOT_ANNOTATED_CDS"/>
    <property type="molecule type" value="Genomic_DNA"/>
</dbReference>
<dbReference type="InterPro" id="IPR036691">
    <property type="entry name" value="Endo/exonu/phosph_ase_sf"/>
</dbReference>